<feature type="domain" description="FAD-binding" evidence="5">
    <location>
        <begin position="4"/>
        <end position="340"/>
    </location>
</feature>
<evidence type="ECO:0000256" key="1">
    <source>
        <dbReference type="ARBA" id="ARBA00001974"/>
    </source>
</evidence>
<dbReference type="InterPro" id="IPR036188">
    <property type="entry name" value="FAD/NAD-bd_sf"/>
</dbReference>
<dbReference type="InterPro" id="IPR002938">
    <property type="entry name" value="FAD-bd"/>
</dbReference>
<accession>A0ABR3SVN3</accession>
<dbReference type="Pfam" id="PF01494">
    <property type="entry name" value="FAD_binding_3"/>
    <property type="match status" value="1"/>
</dbReference>
<protein>
    <recommendedName>
        <fullName evidence="5">FAD-binding domain-containing protein</fullName>
    </recommendedName>
</protein>
<comment type="caution">
    <text evidence="6">The sequence shown here is derived from an EMBL/GenBank/DDBJ whole genome shotgun (WGS) entry which is preliminary data.</text>
</comment>
<dbReference type="Proteomes" id="UP001521116">
    <property type="component" value="Unassembled WGS sequence"/>
</dbReference>
<keyword evidence="2" id="KW-0285">Flavoprotein</keyword>
<dbReference type="PANTHER" id="PTHR43004">
    <property type="entry name" value="TRK SYSTEM POTASSIUM UPTAKE PROTEIN"/>
    <property type="match status" value="1"/>
</dbReference>
<dbReference type="PANTHER" id="PTHR43004:SF19">
    <property type="entry name" value="BINDING MONOOXYGENASE, PUTATIVE (JCVI)-RELATED"/>
    <property type="match status" value="1"/>
</dbReference>
<keyword evidence="4" id="KW-0560">Oxidoreductase</keyword>
<keyword evidence="7" id="KW-1185">Reference proteome</keyword>
<dbReference type="InterPro" id="IPR050641">
    <property type="entry name" value="RIFMO-like"/>
</dbReference>
<organism evidence="6 7">
    <name type="scientific">Neofusicoccum ribis</name>
    <dbReference type="NCBI Taxonomy" id="45134"/>
    <lineage>
        <taxon>Eukaryota</taxon>
        <taxon>Fungi</taxon>
        <taxon>Dikarya</taxon>
        <taxon>Ascomycota</taxon>
        <taxon>Pezizomycotina</taxon>
        <taxon>Dothideomycetes</taxon>
        <taxon>Dothideomycetes incertae sedis</taxon>
        <taxon>Botryosphaeriales</taxon>
        <taxon>Botryosphaeriaceae</taxon>
        <taxon>Neofusicoccum</taxon>
    </lineage>
</organism>
<sequence>MAIKTTVLIVGAGPVGLILALRLALANVNVTVVEAQDELDDAPKAMAHLPAAFPEFKKAGIFDTLVAEAGDLANTGLTFRKTSDKSIIFEPPHNPARPGVLIMPQGRLTKIIFERLKKFDNATVLMGHALQSLDDSSNDNIKATARTADGSEKVFEASILVGADGGKSTVRKSTGITFEGETLPCQLVASDVYYDFAKYGGFKHANFMADTENYGMIGQITSDGLWRVSFSVPLGFDQKDIEAAAPKKFEAMLPGPRPLQYKVQRLAPYKAQQLCATTFRKGRVFLAGDAAHLTNPYAGWGMASGVFDASSLADVLVSHLQRGAPDSLLDAWAEARRKMFLEVADPISRDCFWSMQDPDTDTLPMRHPHVKAMKAGKPPSIATDATLLPGYVQ</sequence>
<evidence type="ECO:0000256" key="4">
    <source>
        <dbReference type="ARBA" id="ARBA00023002"/>
    </source>
</evidence>
<evidence type="ECO:0000313" key="6">
    <source>
        <dbReference type="EMBL" id="KAL1630972.1"/>
    </source>
</evidence>
<evidence type="ECO:0000313" key="7">
    <source>
        <dbReference type="Proteomes" id="UP001521116"/>
    </source>
</evidence>
<keyword evidence="3" id="KW-0274">FAD</keyword>
<comment type="cofactor">
    <cofactor evidence="1">
        <name>FAD</name>
        <dbReference type="ChEBI" id="CHEBI:57692"/>
    </cofactor>
</comment>
<gene>
    <name evidence="6" type="ORF">SLS56_004646</name>
</gene>
<evidence type="ECO:0000256" key="3">
    <source>
        <dbReference type="ARBA" id="ARBA00022827"/>
    </source>
</evidence>
<evidence type="ECO:0000259" key="5">
    <source>
        <dbReference type="Pfam" id="PF01494"/>
    </source>
</evidence>
<dbReference type="EMBL" id="JAJVDC020000043">
    <property type="protein sequence ID" value="KAL1630972.1"/>
    <property type="molecule type" value="Genomic_DNA"/>
</dbReference>
<dbReference type="Gene3D" id="3.50.50.60">
    <property type="entry name" value="FAD/NAD(P)-binding domain"/>
    <property type="match status" value="1"/>
</dbReference>
<dbReference type="SUPFAM" id="SSF51905">
    <property type="entry name" value="FAD/NAD(P)-binding domain"/>
    <property type="match status" value="1"/>
</dbReference>
<dbReference type="PRINTS" id="PR00420">
    <property type="entry name" value="RNGMNOXGNASE"/>
</dbReference>
<name>A0ABR3SVN3_9PEZI</name>
<evidence type="ECO:0000256" key="2">
    <source>
        <dbReference type="ARBA" id="ARBA00022630"/>
    </source>
</evidence>
<dbReference type="Gene3D" id="3.30.70.2450">
    <property type="match status" value="1"/>
</dbReference>
<proteinExistence type="predicted"/>
<reference evidence="6 7" key="1">
    <citation type="submission" date="2024-02" db="EMBL/GenBank/DDBJ databases">
        <title>De novo assembly and annotation of 12 fungi associated with fruit tree decline syndrome in Ontario, Canada.</title>
        <authorList>
            <person name="Sulman M."/>
            <person name="Ellouze W."/>
            <person name="Ilyukhin E."/>
        </authorList>
    </citation>
    <scope>NUCLEOTIDE SEQUENCE [LARGE SCALE GENOMIC DNA]</scope>
    <source>
        <strain evidence="6 7">M1-105</strain>
    </source>
</reference>